<dbReference type="CDD" id="cd00082">
    <property type="entry name" value="HisKA"/>
    <property type="match status" value="1"/>
</dbReference>
<dbReference type="STRING" id="314283.MED297_15515"/>
<proteinExistence type="predicted"/>
<dbReference type="InterPro" id="IPR036890">
    <property type="entry name" value="HATPase_C_sf"/>
</dbReference>
<dbReference type="RefSeq" id="WP_008043242.1">
    <property type="nucleotide sequence ID" value="NZ_CH724150.1"/>
</dbReference>
<keyword evidence="6" id="KW-0808">Transferase</keyword>
<evidence type="ECO:0000256" key="2">
    <source>
        <dbReference type="ARBA" id="ARBA00012438"/>
    </source>
</evidence>
<dbReference type="Pfam" id="PF02518">
    <property type="entry name" value="HATPase_c"/>
    <property type="match status" value="1"/>
</dbReference>
<evidence type="ECO:0000256" key="3">
    <source>
        <dbReference type="ARBA" id="ARBA00022553"/>
    </source>
</evidence>
<feature type="domain" description="Histidine kinase" evidence="5">
    <location>
        <begin position="198"/>
        <end position="406"/>
    </location>
</feature>
<dbReference type="SUPFAM" id="SSF55874">
    <property type="entry name" value="ATPase domain of HSP90 chaperone/DNA topoisomerase II/histidine kinase"/>
    <property type="match status" value="1"/>
</dbReference>
<dbReference type="PROSITE" id="PS50109">
    <property type="entry name" value="HIS_KIN"/>
    <property type="match status" value="1"/>
</dbReference>
<dbReference type="InterPro" id="IPR036097">
    <property type="entry name" value="HisK_dim/P_sf"/>
</dbReference>
<keyword evidence="7" id="KW-1185">Reference proteome</keyword>
<dbReference type="Gene3D" id="3.30.450.20">
    <property type="entry name" value="PAS domain"/>
    <property type="match status" value="1"/>
</dbReference>
<dbReference type="Pfam" id="PF13188">
    <property type="entry name" value="PAS_8"/>
    <property type="match status" value="1"/>
</dbReference>
<dbReference type="InterPro" id="IPR005467">
    <property type="entry name" value="His_kinase_dom"/>
</dbReference>
<evidence type="ECO:0000313" key="7">
    <source>
        <dbReference type="Proteomes" id="UP000005953"/>
    </source>
</evidence>
<feature type="coiled-coil region" evidence="4">
    <location>
        <begin position="38"/>
        <end position="65"/>
    </location>
</feature>
<comment type="caution">
    <text evidence="6">The sequence shown here is derived from an EMBL/GenBank/DDBJ whole genome shotgun (WGS) entry which is preliminary data.</text>
</comment>
<name>A4BIM7_9GAMM</name>
<dbReference type="CDD" id="cd00075">
    <property type="entry name" value="HATPase"/>
    <property type="match status" value="1"/>
</dbReference>
<dbReference type="EMBL" id="AAOE01000027">
    <property type="protein sequence ID" value="EAR07991.1"/>
    <property type="molecule type" value="Genomic_DNA"/>
</dbReference>
<dbReference type="InterPro" id="IPR003594">
    <property type="entry name" value="HATPase_dom"/>
</dbReference>
<dbReference type="PANTHER" id="PTHR43065">
    <property type="entry name" value="SENSOR HISTIDINE KINASE"/>
    <property type="match status" value="1"/>
</dbReference>
<accession>A4BIM7</accession>
<evidence type="ECO:0000259" key="5">
    <source>
        <dbReference type="PROSITE" id="PS50109"/>
    </source>
</evidence>
<dbReference type="InterPro" id="IPR004358">
    <property type="entry name" value="Sig_transdc_His_kin-like_C"/>
</dbReference>
<comment type="catalytic activity">
    <reaction evidence="1">
        <text>ATP + protein L-histidine = ADP + protein N-phospho-L-histidine.</text>
        <dbReference type="EC" id="2.7.13.3"/>
    </reaction>
</comment>
<dbReference type="InterPro" id="IPR035965">
    <property type="entry name" value="PAS-like_dom_sf"/>
</dbReference>
<evidence type="ECO:0000313" key="6">
    <source>
        <dbReference type="EMBL" id="EAR07991.1"/>
    </source>
</evidence>
<keyword evidence="6" id="KW-0547">Nucleotide-binding</keyword>
<dbReference type="AlphaFoldDB" id="A4BIM7"/>
<dbReference type="Pfam" id="PF00512">
    <property type="entry name" value="HisKA"/>
    <property type="match status" value="1"/>
</dbReference>
<dbReference type="InterPro" id="IPR000014">
    <property type="entry name" value="PAS"/>
</dbReference>
<dbReference type="InterPro" id="IPR003661">
    <property type="entry name" value="HisK_dim/P_dom"/>
</dbReference>
<evidence type="ECO:0000256" key="1">
    <source>
        <dbReference type="ARBA" id="ARBA00000085"/>
    </source>
</evidence>
<keyword evidence="6" id="KW-0418">Kinase</keyword>
<dbReference type="SUPFAM" id="SSF55785">
    <property type="entry name" value="PYP-like sensor domain (PAS domain)"/>
    <property type="match status" value="1"/>
</dbReference>
<protein>
    <recommendedName>
        <fullName evidence="2">histidine kinase</fullName>
        <ecNumber evidence="2">2.7.13.3</ecNumber>
    </recommendedName>
</protein>
<dbReference type="OrthoDB" id="9776727at2"/>
<dbReference type="SMART" id="SM00387">
    <property type="entry name" value="HATPase_c"/>
    <property type="match status" value="1"/>
</dbReference>
<dbReference type="SMART" id="SM00388">
    <property type="entry name" value="HisKA"/>
    <property type="match status" value="1"/>
</dbReference>
<dbReference type="Gene3D" id="3.30.565.10">
    <property type="entry name" value="Histidine kinase-like ATPase, C-terminal domain"/>
    <property type="match status" value="1"/>
</dbReference>
<organism evidence="6 7">
    <name type="scientific">Reinekea blandensis MED297</name>
    <dbReference type="NCBI Taxonomy" id="314283"/>
    <lineage>
        <taxon>Bacteria</taxon>
        <taxon>Pseudomonadati</taxon>
        <taxon>Pseudomonadota</taxon>
        <taxon>Gammaproteobacteria</taxon>
        <taxon>Oceanospirillales</taxon>
        <taxon>Saccharospirillaceae</taxon>
        <taxon>Reinekea</taxon>
    </lineage>
</organism>
<keyword evidence="6" id="KW-0067">ATP-binding</keyword>
<dbReference type="Proteomes" id="UP000005953">
    <property type="component" value="Unassembled WGS sequence"/>
</dbReference>
<keyword evidence="3" id="KW-0597">Phosphoprotein</keyword>
<dbReference type="EC" id="2.7.13.3" evidence="2"/>
<dbReference type="PANTHER" id="PTHR43065:SF29">
    <property type="entry name" value="SENSOR PROTEIN KINASE FLES"/>
    <property type="match status" value="1"/>
</dbReference>
<sequence length="411" mass="45317">MQAVSKLEKPMPLSGQKAINRQSLEELQKAFSAFTEMSENLSESYQVLEQRVVELSGELATLSEKRLHELNEKERIAEQLEGLLRLMPAAVIVLDNKGVIRQANPTAEEWIHSALGSDRSVRLIGLPWAKLVRAVFAPKQTDYHEVSLKDGRLVSLDTSALDNSGQLIMMTDQTETRALQAKVSRQERLSAMGQMVASLAHQIRTPLSAAMLYASNIKSPSLDAQTRDQFADKLVGRLQHLEKQVQDMLLFVKGEVQLINLLSVQQIFDRLQDSVAALPENKRTLVQWNNESPEPIVRCQADVLINALMNLINNAIEAQGSQTTPIVVSAKATAEQIVLTFQDQGPGLSASAIEKIQEPFYTTKSYGTGLGIPVLVATVNAHNGQLNIQSEPGVGTEFSVSLPIYQKRSES</sequence>
<dbReference type="Gene3D" id="1.10.287.130">
    <property type="match status" value="1"/>
</dbReference>
<dbReference type="GO" id="GO:0000155">
    <property type="term" value="F:phosphorelay sensor kinase activity"/>
    <property type="evidence" value="ECO:0007669"/>
    <property type="project" value="InterPro"/>
</dbReference>
<dbReference type="GO" id="GO:0005524">
    <property type="term" value="F:ATP binding"/>
    <property type="evidence" value="ECO:0007669"/>
    <property type="project" value="UniProtKB-KW"/>
</dbReference>
<evidence type="ECO:0000256" key="4">
    <source>
        <dbReference type="SAM" id="Coils"/>
    </source>
</evidence>
<dbReference type="PRINTS" id="PR00344">
    <property type="entry name" value="BCTRLSENSOR"/>
</dbReference>
<reference evidence="6 7" key="1">
    <citation type="submission" date="2006-02" db="EMBL/GenBank/DDBJ databases">
        <authorList>
            <person name="Pinhassi J."/>
            <person name="Pedros-Alio C."/>
            <person name="Ferriera S."/>
            <person name="Johnson J."/>
            <person name="Kravitz S."/>
            <person name="Halpern A."/>
            <person name="Remington K."/>
            <person name="Beeson K."/>
            <person name="Tran B."/>
            <person name="Rogers Y.-H."/>
            <person name="Friedman R."/>
            <person name="Venter J.C."/>
        </authorList>
    </citation>
    <scope>NUCLEOTIDE SEQUENCE [LARGE SCALE GENOMIC DNA]</scope>
    <source>
        <strain evidence="6 7">MED297</strain>
    </source>
</reference>
<dbReference type="SUPFAM" id="SSF47384">
    <property type="entry name" value="Homodimeric domain of signal transducing histidine kinase"/>
    <property type="match status" value="1"/>
</dbReference>
<dbReference type="CDD" id="cd00130">
    <property type="entry name" value="PAS"/>
    <property type="match status" value="1"/>
</dbReference>
<gene>
    <name evidence="6" type="ORF">MED297_15515</name>
</gene>
<dbReference type="HOGENOM" id="CLU_000445_114_39_6"/>
<keyword evidence="4" id="KW-0175">Coiled coil</keyword>